<dbReference type="EMBL" id="BARS01052106">
    <property type="protein sequence ID" value="GAG51455.1"/>
    <property type="molecule type" value="Genomic_DNA"/>
</dbReference>
<proteinExistence type="predicted"/>
<evidence type="ECO:0000256" key="1">
    <source>
        <dbReference type="SAM" id="Phobius"/>
    </source>
</evidence>
<reference evidence="2" key="1">
    <citation type="journal article" date="2014" name="Front. Microbiol.">
        <title>High frequency of phylogenetically diverse reductive dehalogenase-homologous genes in deep subseafloor sedimentary metagenomes.</title>
        <authorList>
            <person name="Kawai M."/>
            <person name="Futagami T."/>
            <person name="Toyoda A."/>
            <person name="Takaki Y."/>
            <person name="Nishi S."/>
            <person name="Hori S."/>
            <person name="Arai W."/>
            <person name="Tsubouchi T."/>
            <person name="Morono Y."/>
            <person name="Uchiyama I."/>
            <person name="Ito T."/>
            <person name="Fujiyama A."/>
            <person name="Inagaki F."/>
            <person name="Takami H."/>
        </authorList>
    </citation>
    <scope>NUCLEOTIDE SEQUENCE</scope>
    <source>
        <strain evidence="2">Expedition CK06-06</strain>
    </source>
</reference>
<feature type="non-terminal residue" evidence="2">
    <location>
        <position position="171"/>
    </location>
</feature>
<keyword evidence="1" id="KW-0472">Membrane</keyword>
<keyword evidence="1" id="KW-1133">Transmembrane helix</keyword>
<keyword evidence="1" id="KW-0812">Transmembrane</keyword>
<evidence type="ECO:0000313" key="2">
    <source>
        <dbReference type="EMBL" id="GAG51455.1"/>
    </source>
</evidence>
<feature type="transmembrane region" description="Helical" evidence="1">
    <location>
        <begin position="122"/>
        <end position="145"/>
    </location>
</feature>
<feature type="transmembrane region" description="Helical" evidence="1">
    <location>
        <begin position="6"/>
        <end position="32"/>
    </location>
</feature>
<protein>
    <submittedName>
        <fullName evidence="2">Uncharacterized protein</fullName>
    </submittedName>
</protein>
<organism evidence="2">
    <name type="scientific">marine sediment metagenome</name>
    <dbReference type="NCBI Taxonomy" id="412755"/>
    <lineage>
        <taxon>unclassified sequences</taxon>
        <taxon>metagenomes</taxon>
        <taxon>ecological metagenomes</taxon>
    </lineage>
</organism>
<gene>
    <name evidence="2" type="ORF">S01H1_77517</name>
</gene>
<dbReference type="AlphaFoldDB" id="X0Y6U8"/>
<comment type="caution">
    <text evidence="2">The sequence shown here is derived from an EMBL/GenBank/DDBJ whole genome shotgun (WGS) entry which is preliminary data.</text>
</comment>
<name>X0Y6U8_9ZZZZ</name>
<feature type="transmembrane region" description="Helical" evidence="1">
    <location>
        <begin position="44"/>
        <end position="64"/>
    </location>
</feature>
<accession>X0Y6U8</accession>
<sequence>MAFLLTGVAIIGAMSSVSGGPWNALMFTVFILAIERNKQLVKPLLMFFVFSCIFIGIASNRPFYHVIVSYANPLGGAAGHRAIIIDCAIEDFGKWWLVGYRGQDPGWGPKLGMSFTDVTNGFVLAGVYYGILGVIGLCAIFASALRTIVRLHDLSNEPVIKSWCWALGTIL</sequence>